<dbReference type="GO" id="GO:0036503">
    <property type="term" value="P:ERAD pathway"/>
    <property type="evidence" value="ECO:0007669"/>
    <property type="project" value="TreeGrafter"/>
</dbReference>
<feature type="domain" description="UBX" evidence="3">
    <location>
        <begin position="430"/>
        <end position="463"/>
    </location>
</feature>
<dbReference type="AlphaFoldDB" id="L8IDV4"/>
<evidence type="ECO:0000259" key="3">
    <source>
        <dbReference type="PROSITE" id="PS50033"/>
    </source>
</evidence>
<name>L8IDV4_9CETA</name>
<gene>
    <name evidence="4" type="ORF">M91_16839</name>
</gene>
<dbReference type="Proteomes" id="UP000011080">
    <property type="component" value="Unassembled WGS sequence"/>
</dbReference>
<evidence type="ECO:0000313" key="4">
    <source>
        <dbReference type="EMBL" id="ELR53719.1"/>
    </source>
</evidence>
<feature type="region of interest" description="Disordered" evidence="2">
    <location>
        <begin position="516"/>
        <end position="579"/>
    </location>
</feature>
<feature type="compositionally biased region" description="Polar residues" evidence="2">
    <location>
        <begin position="237"/>
        <end position="305"/>
    </location>
</feature>
<feature type="region of interest" description="Disordered" evidence="2">
    <location>
        <begin position="29"/>
        <end position="61"/>
    </location>
</feature>
<dbReference type="PROSITE" id="PS50033">
    <property type="entry name" value="UBX"/>
    <property type="match status" value="1"/>
</dbReference>
<dbReference type="PANTHER" id="PTHR46424">
    <property type="entry name" value="UBX DOMAIN-CONTAINING PROTEIN 4"/>
    <property type="match status" value="1"/>
</dbReference>
<sequence length="579" mass="63722">MKKVSGPVLGKGLWELLANLKQQVVIHHRGEPTDSRSGRGFLPSSGPYVAPAAPSPGSSTGSPDLTFETSCSNSIAKCFKWAADGFARLCGAGGGVLTGWGCGGRGARRRRGRGQFRDRGDNTPSERLGPRAAMLWFQGAIPAAIASAKRSGAVFVVFVAGDDEQSTQMAASWEDEKVTEASSNSFVAIKIDTKSFFIGDSGIPLEVIAGSISADELVTRIHKVRQMHSLKGEASLANGSQSEGSVSTPSASFEHNNTSENCQSRNVELCETPSTSDTKSDSATGGESSGQTTVSQEPSGCSNQRPTEDLTVRVERLTKKLEERREEKRKEEEQREIKKEIERRKTGKEMLDYKRKQEEELTKRMLEERNREKAEDRAARERIKQQIALDRAERAARFAKTKEEVEAAKAAALLAKQAEMEIKRETSTKERSTVARIQFRLPDGSSFTNQFPSDAPLEEARQFAAQAGRPTTSMVHSSSGDFWTLLGTVLYPFLAIWRLISNFLFSNPPPAQTSVRAASLETSNLASSSNSEKREPVRKRVPEKRGEDFKKEGKIYRLRTQDDGEDENNTWNGNSTQQM</sequence>
<evidence type="ECO:0000313" key="5">
    <source>
        <dbReference type="Proteomes" id="UP000011080"/>
    </source>
</evidence>
<dbReference type="SUPFAM" id="SSF54236">
    <property type="entry name" value="Ubiquitin-like"/>
    <property type="match status" value="1"/>
</dbReference>
<accession>L8IDV4</accession>
<feature type="compositionally biased region" description="Polar residues" evidence="2">
    <location>
        <begin position="569"/>
        <end position="579"/>
    </location>
</feature>
<evidence type="ECO:0000256" key="1">
    <source>
        <dbReference type="ARBA" id="ARBA00040925"/>
    </source>
</evidence>
<dbReference type="InterPro" id="IPR001012">
    <property type="entry name" value="UBX_dom"/>
</dbReference>
<feature type="region of interest" description="Disordered" evidence="2">
    <location>
        <begin position="232"/>
        <end position="314"/>
    </location>
</feature>
<protein>
    <recommendedName>
        <fullName evidence="1">UBX domain-containing protein 4</fullName>
    </recommendedName>
</protein>
<dbReference type="PANTHER" id="PTHR46424:SF1">
    <property type="entry name" value="UBX DOMAIN-CONTAINING PROTEIN 4"/>
    <property type="match status" value="1"/>
</dbReference>
<dbReference type="InterPro" id="IPR029071">
    <property type="entry name" value="Ubiquitin-like_domsf"/>
</dbReference>
<organism evidence="4 5">
    <name type="scientific">Bos mutus</name>
    <name type="common">wild yak</name>
    <dbReference type="NCBI Taxonomy" id="72004"/>
    <lineage>
        <taxon>Eukaryota</taxon>
        <taxon>Metazoa</taxon>
        <taxon>Chordata</taxon>
        <taxon>Craniata</taxon>
        <taxon>Vertebrata</taxon>
        <taxon>Euteleostomi</taxon>
        <taxon>Mammalia</taxon>
        <taxon>Eutheria</taxon>
        <taxon>Laurasiatheria</taxon>
        <taxon>Artiodactyla</taxon>
        <taxon>Ruminantia</taxon>
        <taxon>Pecora</taxon>
        <taxon>Bovidae</taxon>
        <taxon>Bovinae</taxon>
        <taxon>Bos</taxon>
    </lineage>
</organism>
<dbReference type="EMBL" id="JH881536">
    <property type="protein sequence ID" value="ELR53719.1"/>
    <property type="molecule type" value="Genomic_DNA"/>
</dbReference>
<feature type="compositionally biased region" description="Low complexity" evidence="2">
    <location>
        <begin position="43"/>
        <end position="61"/>
    </location>
</feature>
<proteinExistence type="predicted"/>
<dbReference type="SMART" id="SM00166">
    <property type="entry name" value="UBX"/>
    <property type="match status" value="1"/>
</dbReference>
<dbReference type="Pfam" id="PF00789">
    <property type="entry name" value="UBX"/>
    <property type="match status" value="1"/>
</dbReference>
<dbReference type="Gene3D" id="3.10.20.90">
    <property type="entry name" value="Phosphatidylinositol 3-kinase Catalytic Subunit, Chain A, domain 1"/>
    <property type="match status" value="1"/>
</dbReference>
<feature type="compositionally biased region" description="Polar residues" evidence="2">
    <location>
        <begin position="516"/>
        <end position="530"/>
    </location>
</feature>
<reference evidence="4 5" key="1">
    <citation type="journal article" date="2012" name="Nat. Genet.">
        <title>The yak genome and adaptation to life at high altitude.</title>
        <authorList>
            <person name="Qiu Q."/>
            <person name="Zhang G."/>
            <person name="Ma T."/>
            <person name="Qian W."/>
            <person name="Wang J."/>
            <person name="Ye Z."/>
            <person name="Cao C."/>
            <person name="Hu Q."/>
            <person name="Kim J."/>
            <person name="Larkin D.M."/>
            <person name="Auvil L."/>
            <person name="Capitanu B."/>
            <person name="Ma J."/>
            <person name="Lewin H.A."/>
            <person name="Qian X."/>
            <person name="Lang Y."/>
            <person name="Zhou R."/>
            <person name="Wang L."/>
            <person name="Wang K."/>
            <person name="Xia J."/>
            <person name="Liao S."/>
            <person name="Pan S."/>
            <person name="Lu X."/>
            <person name="Hou H."/>
            <person name="Wang Y."/>
            <person name="Zang X."/>
            <person name="Yin Y."/>
            <person name="Ma H."/>
            <person name="Zhang J."/>
            <person name="Wang Z."/>
            <person name="Zhang Y."/>
            <person name="Zhang D."/>
            <person name="Yonezawa T."/>
            <person name="Hasegawa M."/>
            <person name="Zhong Y."/>
            <person name="Liu W."/>
            <person name="Zhang Y."/>
            <person name="Huang Z."/>
            <person name="Zhang S."/>
            <person name="Long R."/>
            <person name="Yang H."/>
            <person name="Wang J."/>
            <person name="Lenstra J.A."/>
            <person name="Cooper D.N."/>
            <person name="Wu Y."/>
            <person name="Wang J."/>
            <person name="Shi P."/>
            <person name="Wang J."/>
            <person name="Liu J."/>
        </authorList>
    </citation>
    <scope>NUCLEOTIDE SEQUENCE [LARGE SCALE GENOMIC DNA]</scope>
    <source>
        <strain evidence="5">yakQH1</strain>
    </source>
</reference>
<dbReference type="GO" id="GO:0005783">
    <property type="term" value="C:endoplasmic reticulum"/>
    <property type="evidence" value="ECO:0007669"/>
    <property type="project" value="TreeGrafter"/>
</dbReference>
<evidence type="ECO:0000256" key="2">
    <source>
        <dbReference type="SAM" id="MobiDB-lite"/>
    </source>
</evidence>
<dbReference type="STRING" id="72004.ENSBMUP00000006839"/>
<feature type="compositionally biased region" description="Basic and acidic residues" evidence="2">
    <location>
        <begin position="531"/>
        <end position="562"/>
    </location>
</feature>